<keyword evidence="1" id="KW-0472">Membrane</keyword>
<sequence length="74" mass="8249">MRDITQPPDADRRRRTLVRSTVLHGVSAVAIAAVLILAATMEKPIIPLIVGASVLLLMDVAWFIWGLQRMKNRD</sequence>
<keyword evidence="1" id="KW-1133">Transmembrane helix</keyword>
<feature type="transmembrane region" description="Helical" evidence="1">
    <location>
        <begin position="45"/>
        <end position="65"/>
    </location>
</feature>
<feature type="transmembrane region" description="Helical" evidence="1">
    <location>
        <begin position="21"/>
        <end position="39"/>
    </location>
</feature>
<proteinExistence type="predicted"/>
<keyword evidence="1" id="KW-0812">Transmembrane</keyword>
<name>A0ABU3RWI6_9MICO</name>
<organism evidence="2 3">
    <name type="scientific">Microbacterium algihabitans</name>
    <dbReference type="NCBI Taxonomy" id="3075992"/>
    <lineage>
        <taxon>Bacteria</taxon>
        <taxon>Bacillati</taxon>
        <taxon>Actinomycetota</taxon>
        <taxon>Actinomycetes</taxon>
        <taxon>Micrococcales</taxon>
        <taxon>Microbacteriaceae</taxon>
        <taxon>Microbacterium</taxon>
    </lineage>
</organism>
<accession>A0ABU3RWI6</accession>
<gene>
    <name evidence="2" type="ORF">RWH43_10740</name>
</gene>
<evidence type="ECO:0000313" key="2">
    <source>
        <dbReference type="EMBL" id="MDU0327231.1"/>
    </source>
</evidence>
<evidence type="ECO:0000313" key="3">
    <source>
        <dbReference type="Proteomes" id="UP001256673"/>
    </source>
</evidence>
<reference evidence="2 3" key="1">
    <citation type="submission" date="2023-09" db="EMBL/GenBank/DDBJ databases">
        <title>Microbacterium fusihabitans sp. nov., Microbacterium phycihabitans sp. nov., and Microbacterium cervinum sp. nov., isolated from dried seaweeds of beach.</title>
        <authorList>
            <person name="Lee S.D."/>
        </authorList>
    </citation>
    <scope>NUCLEOTIDE SEQUENCE [LARGE SCALE GENOMIC DNA]</scope>
    <source>
        <strain evidence="2 3">KSW2-21</strain>
    </source>
</reference>
<dbReference type="RefSeq" id="WP_316001476.1">
    <property type="nucleotide sequence ID" value="NZ_JAWDIU010000003.1"/>
</dbReference>
<evidence type="ECO:0000256" key="1">
    <source>
        <dbReference type="SAM" id="Phobius"/>
    </source>
</evidence>
<comment type="caution">
    <text evidence="2">The sequence shown here is derived from an EMBL/GenBank/DDBJ whole genome shotgun (WGS) entry which is preliminary data.</text>
</comment>
<dbReference type="EMBL" id="JAWDIU010000003">
    <property type="protein sequence ID" value="MDU0327231.1"/>
    <property type="molecule type" value="Genomic_DNA"/>
</dbReference>
<dbReference type="Proteomes" id="UP001256673">
    <property type="component" value="Unassembled WGS sequence"/>
</dbReference>
<keyword evidence="3" id="KW-1185">Reference proteome</keyword>
<protein>
    <submittedName>
        <fullName evidence="2">Uncharacterized protein</fullName>
    </submittedName>
</protein>